<feature type="domain" description="SPW repeat-containing integral membrane" evidence="2">
    <location>
        <begin position="9"/>
        <end position="108"/>
    </location>
</feature>
<keyword evidence="1" id="KW-0812">Transmembrane</keyword>
<evidence type="ECO:0000313" key="3">
    <source>
        <dbReference type="EMBL" id="GLI95880.1"/>
    </source>
</evidence>
<feature type="transmembrane region" description="Helical" evidence="1">
    <location>
        <begin position="40"/>
        <end position="61"/>
    </location>
</feature>
<keyword evidence="1" id="KW-1133">Transmembrane helix</keyword>
<accession>A0A9W6GZV3</accession>
<feature type="transmembrane region" description="Helical" evidence="1">
    <location>
        <begin position="12"/>
        <end position="28"/>
    </location>
</feature>
<keyword evidence="4" id="KW-1185">Reference proteome</keyword>
<protein>
    <recommendedName>
        <fullName evidence="2">SPW repeat-containing integral membrane domain-containing protein</fullName>
    </recommendedName>
</protein>
<dbReference type="InterPro" id="IPR005530">
    <property type="entry name" value="SPW"/>
</dbReference>
<proteinExistence type="predicted"/>
<dbReference type="Pfam" id="PF03779">
    <property type="entry name" value="SPW"/>
    <property type="match status" value="1"/>
</dbReference>
<keyword evidence="1" id="KW-0472">Membrane</keyword>
<dbReference type="RefSeq" id="WP_281806948.1">
    <property type="nucleotide sequence ID" value="NZ_BSEC01000006.1"/>
</dbReference>
<reference evidence="3" key="1">
    <citation type="journal article" date="2023" name="Int. J. Syst. Evol. Microbiol.">
        <title>Methylocystis iwaonis sp. nov., a type II methane-oxidizing bacterium from surface soil of a rice paddy field in Japan, and emended description of the genus Methylocystis (ex Whittenbury et al. 1970) Bowman et al. 1993.</title>
        <authorList>
            <person name="Kaise H."/>
            <person name="Sawadogo J.B."/>
            <person name="Alam M.S."/>
            <person name="Ueno C."/>
            <person name="Dianou D."/>
            <person name="Shinjo R."/>
            <person name="Asakawa S."/>
        </authorList>
    </citation>
    <scope>NUCLEOTIDE SEQUENCE</scope>
    <source>
        <strain evidence="3">LMG27198</strain>
    </source>
</reference>
<sequence length="121" mass="12856">MSDLSTRNWHSWIVVALGGWLVVSPLVLQQMTPGGAWAPLTIWSFVITGALALLVAVAALAERAEWQGWLGLALGAWLTVSPWVIGFADTPFAQTNAVICGAGIAFLSGWALWRKGGASRP</sequence>
<evidence type="ECO:0000259" key="2">
    <source>
        <dbReference type="Pfam" id="PF03779"/>
    </source>
</evidence>
<gene>
    <name evidence="3" type="ORF">LMG27198_48720</name>
</gene>
<evidence type="ECO:0000256" key="1">
    <source>
        <dbReference type="SAM" id="Phobius"/>
    </source>
</evidence>
<organism evidence="3 4">
    <name type="scientific">Methylocystis echinoides</name>
    <dbReference type="NCBI Taxonomy" id="29468"/>
    <lineage>
        <taxon>Bacteria</taxon>
        <taxon>Pseudomonadati</taxon>
        <taxon>Pseudomonadota</taxon>
        <taxon>Alphaproteobacteria</taxon>
        <taxon>Hyphomicrobiales</taxon>
        <taxon>Methylocystaceae</taxon>
        <taxon>Methylocystis</taxon>
    </lineage>
</organism>
<comment type="caution">
    <text evidence="3">The sequence shown here is derived from an EMBL/GenBank/DDBJ whole genome shotgun (WGS) entry which is preliminary data.</text>
</comment>
<name>A0A9W6GZV3_9HYPH</name>
<feature type="transmembrane region" description="Helical" evidence="1">
    <location>
        <begin position="92"/>
        <end position="113"/>
    </location>
</feature>
<feature type="transmembrane region" description="Helical" evidence="1">
    <location>
        <begin position="68"/>
        <end position="86"/>
    </location>
</feature>
<dbReference type="AlphaFoldDB" id="A0A9W6GZV3"/>
<dbReference type="Proteomes" id="UP001144323">
    <property type="component" value="Unassembled WGS sequence"/>
</dbReference>
<evidence type="ECO:0000313" key="4">
    <source>
        <dbReference type="Proteomes" id="UP001144323"/>
    </source>
</evidence>
<dbReference type="EMBL" id="BSEC01000006">
    <property type="protein sequence ID" value="GLI95880.1"/>
    <property type="molecule type" value="Genomic_DNA"/>
</dbReference>